<dbReference type="AlphaFoldDB" id="A0A5A8CXL1"/>
<feature type="compositionally biased region" description="Basic and acidic residues" evidence="1">
    <location>
        <begin position="295"/>
        <end position="321"/>
    </location>
</feature>
<evidence type="ECO:0000256" key="1">
    <source>
        <dbReference type="SAM" id="MobiDB-lite"/>
    </source>
</evidence>
<dbReference type="Proteomes" id="UP000323011">
    <property type="component" value="Unassembled WGS sequence"/>
</dbReference>
<reference evidence="2 3" key="1">
    <citation type="submission" date="2019-07" db="EMBL/GenBank/DDBJ databases">
        <title>Genomes of Cafeteria roenbergensis.</title>
        <authorList>
            <person name="Fischer M.G."/>
            <person name="Hackl T."/>
            <person name="Roman M."/>
        </authorList>
    </citation>
    <scope>NUCLEOTIDE SEQUENCE [LARGE SCALE GENOMIC DNA]</scope>
    <source>
        <strain evidence="2 3">BVI</strain>
    </source>
</reference>
<name>A0A5A8CXL1_CAFRO</name>
<sequence length="456" mass="47750">MALPDDLQARIMLLVETPGSPSIAIKRGRSTVTTTRRVVSTAIYEAVVWAVRAGVLIAAAEFATSPAARPYGVDSAMHLSDSKELQSAMRSLGMSRKNAATEFSATEFPCMPKNPLAMVQWIEHARQSITAKLLARGREALRRDGLKPAQITKIQAEGVEGAVLRGLHEKLLALGAVPKSSTVKQLSLANRERTWIRDITTPCAGSDAAAGATTAAAAASTPAKAAPAAAPRSSSSGAAAAAATKSPAAARVRPKGAVRLSSAVAAGVKALAPKRAPKRSLASIANLEQSPKRAKMNDGHDNKEADRPSPKPSAKTERSSHGSEGAADSCLARRTGPTVAVADLTDSDPQPGTSDDEDERATSVINSIRDDHWGVNRVVPWQMADAVIEAKERGRVGPRAAAVANEMQVVINRFHRLTSEPGAMIGAIKVANVVLGELTTFIFGARTAQERLAGVS</sequence>
<evidence type="ECO:0000313" key="2">
    <source>
        <dbReference type="EMBL" id="KAA0157508.1"/>
    </source>
</evidence>
<evidence type="ECO:0000313" key="3">
    <source>
        <dbReference type="Proteomes" id="UP000323011"/>
    </source>
</evidence>
<comment type="caution">
    <text evidence="2">The sequence shown here is derived from an EMBL/GenBank/DDBJ whole genome shotgun (WGS) entry which is preliminary data.</text>
</comment>
<feature type="region of interest" description="Disordered" evidence="1">
    <location>
        <begin position="271"/>
        <end position="360"/>
    </location>
</feature>
<proteinExistence type="predicted"/>
<dbReference type="EMBL" id="VLTN01000001">
    <property type="protein sequence ID" value="KAA0157508.1"/>
    <property type="molecule type" value="Genomic_DNA"/>
</dbReference>
<keyword evidence="3" id="KW-1185">Reference proteome</keyword>
<gene>
    <name evidence="2" type="ORF">FNF29_00084</name>
</gene>
<organism evidence="2 3">
    <name type="scientific">Cafeteria roenbergensis</name>
    <name type="common">Marine flagellate</name>
    <dbReference type="NCBI Taxonomy" id="33653"/>
    <lineage>
        <taxon>Eukaryota</taxon>
        <taxon>Sar</taxon>
        <taxon>Stramenopiles</taxon>
        <taxon>Bigyra</taxon>
        <taxon>Opalozoa</taxon>
        <taxon>Bicosoecida</taxon>
        <taxon>Cafeteriaceae</taxon>
        <taxon>Cafeteria</taxon>
    </lineage>
</organism>
<protein>
    <submittedName>
        <fullName evidence="2">Uncharacterized protein</fullName>
    </submittedName>
</protein>
<accession>A0A5A8CXL1</accession>